<keyword evidence="1" id="KW-0808">Transferase</keyword>
<dbReference type="STRING" id="1915.SLINC_4416"/>
<keyword evidence="2" id="KW-1185">Reference proteome</keyword>
<evidence type="ECO:0000313" key="2">
    <source>
        <dbReference type="Proteomes" id="UP000092598"/>
    </source>
</evidence>
<dbReference type="Proteomes" id="UP000092598">
    <property type="component" value="Chromosome"/>
</dbReference>
<dbReference type="EMBL" id="CP016438">
    <property type="protein sequence ID" value="ANS66640.1"/>
    <property type="molecule type" value="Genomic_DNA"/>
</dbReference>
<dbReference type="AlphaFoldDB" id="A0A1B1MDE3"/>
<dbReference type="GO" id="GO:0016740">
    <property type="term" value="F:transferase activity"/>
    <property type="evidence" value="ECO:0007669"/>
    <property type="project" value="UniProtKB-KW"/>
</dbReference>
<sequence>MDFLGTVYGVPRGTPMREIMARRSEFFGAHRDDVVLEDPAGG</sequence>
<reference evidence="1 2" key="1">
    <citation type="submission" date="2016-07" db="EMBL/GenBank/DDBJ databases">
        <title>Enhancement of antibiotic productionsby engineered nitrateutilization in actinobacteria.</title>
        <authorList>
            <person name="Meng S.C."/>
        </authorList>
    </citation>
    <scope>NUCLEOTIDE SEQUENCE [LARGE SCALE GENOMIC DNA]</scope>
    <source>
        <strain evidence="1 2">NRRL 2936</strain>
    </source>
</reference>
<accession>A0A1B1MDE3</accession>
<protein>
    <submittedName>
        <fullName evidence="1">Isoleucine patch superfamily enzyme, carbonic anhydrase/acetyltransferase</fullName>
    </submittedName>
</protein>
<dbReference type="KEGG" id="sls:SLINC_4416"/>
<organism evidence="1 2">
    <name type="scientific">Streptomyces lincolnensis</name>
    <dbReference type="NCBI Taxonomy" id="1915"/>
    <lineage>
        <taxon>Bacteria</taxon>
        <taxon>Bacillati</taxon>
        <taxon>Actinomycetota</taxon>
        <taxon>Actinomycetes</taxon>
        <taxon>Kitasatosporales</taxon>
        <taxon>Streptomycetaceae</taxon>
        <taxon>Streptomyces</taxon>
    </lineage>
</organism>
<evidence type="ECO:0000313" key="1">
    <source>
        <dbReference type="EMBL" id="ANS66640.1"/>
    </source>
</evidence>
<proteinExistence type="predicted"/>
<name>A0A1B1MDE3_STRLN</name>
<gene>
    <name evidence="1" type="ORF">SLINC_4416</name>
</gene>
<dbReference type="PATRIC" id="fig|1915.4.peg.4884"/>